<evidence type="ECO:0000256" key="3">
    <source>
        <dbReference type="ARBA" id="ARBA00023125"/>
    </source>
</evidence>
<evidence type="ECO:0000256" key="5">
    <source>
        <dbReference type="ARBA" id="ARBA00023242"/>
    </source>
</evidence>
<organism evidence="8 9">
    <name type="scientific">Coffea arabica</name>
    <name type="common">Arabian coffee</name>
    <dbReference type="NCBI Taxonomy" id="13443"/>
    <lineage>
        <taxon>Eukaryota</taxon>
        <taxon>Viridiplantae</taxon>
        <taxon>Streptophyta</taxon>
        <taxon>Embryophyta</taxon>
        <taxon>Tracheophyta</taxon>
        <taxon>Spermatophyta</taxon>
        <taxon>Magnoliopsida</taxon>
        <taxon>eudicotyledons</taxon>
        <taxon>Gunneridae</taxon>
        <taxon>Pentapetalae</taxon>
        <taxon>asterids</taxon>
        <taxon>lamiids</taxon>
        <taxon>Gentianales</taxon>
        <taxon>Rubiaceae</taxon>
        <taxon>Ixoroideae</taxon>
        <taxon>Gardenieae complex</taxon>
        <taxon>Bertiereae - Coffeeae clade</taxon>
        <taxon>Coffeeae</taxon>
        <taxon>Coffea</taxon>
    </lineage>
</organism>
<feature type="region of interest" description="Disordered" evidence="6">
    <location>
        <begin position="84"/>
        <end position="134"/>
    </location>
</feature>
<keyword evidence="8" id="KW-1185">Reference proteome</keyword>
<sequence>MMADFGSLEDWGLQAIVRGSTGYYCNTSATGSSTEHLTSCYGLLDTPKDEHHDLLLSFPGPFETAAMLTDELQDLYKPFYTVSHSSPAQNSPVGPTTPSDSVSVCKETKEEPEEVHQQKVKVHGDQPPAATATSTYMPKYKRRKNQQKRVVLQSTAKDLSSDMWAWRKYGQKPIKGSPYPRSYYRCSSSKGCIARKQVEQSCTDPSIFVITYTAEHNHSQPTRKNALAGTVRHKFSTTKTPTGSNSKAAKKGNSGGCSPNPGLVLSSPETRLLADEEESQERNIEREIKDENDGQIVDVKPDNGVLIPEVMFDDDFFSGICDWNAFMSELGDGHRLAETVSSDSDLLQPIIPV</sequence>
<dbReference type="PROSITE" id="PS50811">
    <property type="entry name" value="WRKY"/>
    <property type="match status" value="1"/>
</dbReference>
<accession>A0ABM4VBN6</accession>
<dbReference type="PANTHER" id="PTHR32096">
    <property type="entry name" value="WRKY TRANSCRIPTION FACTOR 30-RELATED-RELATED"/>
    <property type="match status" value="1"/>
</dbReference>
<dbReference type="RefSeq" id="XP_071916945.1">
    <property type="nucleotide sequence ID" value="XM_072060844.1"/>
</dbReference>
<dbReference type="InterPro" id="IPR044810">
    <property type="entry name" value="WRKY_plant"/>
</dbReference>
<dbReference type="SMART" id="SM00774">
    <property type="entry name" value="WRKY"/>
    <property type="match status" value="1"/>
</dbReference>
<feature type="region of interest" description="Disordered" evidence="6">
    <location>
        <begin position="220"/>
        <end position="266"/>
    </location>
</feature>
<evidence type="ECO:0000256" key="6">
    <source>
        <dbReference type="SAM" id="MobiDB-lite"/>
    </source>
</evidence>
<dbReference type="InterPro" id="IPR036576">
    <property type="entry name" value="WRKY_dom_sf"/>
</dbReference>
<evidence type="ECO:0000256" key="1">
    <source>
        <dbReference type="ARBA" id="ARBA00004123"/>
    </source>
</evidence>
<dbReference type="SUPFAM" id="SSF118290">
    <property type="entry name" value="WRKY DNA-binding domain"/>
    <property type="match status" value="1"/>
</dbReference>
<keyword evidence="5" id="KW-0539">Nucleus</keyword>
<evidence type="ECO:0000256" key="4">
    <source>
        <dbReference type="ARBA" id="ARBA00023163"/>
    </source>
</evidence>
<evidence type="ECO:0000313" key="8">
    <source>
        <dbReference type="Proteomes" id="UP001652660"/>
    </source>
</evidence>
<gene>
    <name evidence="9" type="primary">LOC140012592</name>
</gene>
<feature type="compositionally biased region" description="Basic and acidic residues" evidence="6">
    <location>
        <begin position="106"/>
        <end position="117"/>
    </location>
</feature>
<dbReference type="Pfam" id="PF03106">
    <property type="entry name" value="WRKY"/>
    <property type="match status" value="1"/>
</dbReference>
<feature type="domain" description="WRKY" evidence="7">
    <location>
        <begin position="155"/>
        <end position="221"/>
    </location>
</feature>
<dbReference type="Proteomes" id="UP001652660">
    <property type="component" value="Chromosome 8e"/>
</dbReference>
<comment type="subcellular location">
    <subcellularLocation>
        <location evidence="1">Nucleus</location>
    </subcellularLocation>
</comment>
<evidence type="ECO:0000259" key="7">
    <source>
        <dbReference type="PROSITE" id="PS50811"/>
    </source>
</evidence>
<feature type="compositionally biased region" description="Polar residues" evidence="6">
    <location>
        <begin position="237"/>
        <end position="247"/>
    </location>
</feature>
<keyword evidence="2" id="KW-0805">Transcription regulation</keyword>
<feature type="compositionally biased region" description="Polar residues" evidence="6">
    <location>
        <begin position="84"/>
        <end position="102"/>
    </location>
</feature>
<name>A0ABM4VBN6_COFAR</name>
<reference evidence="9" key="1">
    <citation type="submission" date="2025-08" db="UniProtKB">
        <authorList>
            <consortium name="RefSeq"/>
        </authorList>
    </citation>
    <scope>IDENTIFICATION</scope>
    <source>
        <tissue evidence="9">Leaves</tissue>
    </source>
</reference>
<evidence type="ECO:0000256" key="2">
    <source>
        <dbReference type="ARBA" id="ARBA00023015"/>
    </source>
</evidence>
<protein>
    <submittedName>
        <fullName evidence="9">Probable WRKY transcription factor 29</fullName>
    </submittedName>
</protein>
<dbReference type="PANTHER" id="PTHR32096:SF61">
    <property type="entry name" value="WRKY TRANSCRIPTION FACTOR 22"/>
    <property type="match status" value="1"/>
</dbReference>
<keyword evidence="4" id="KW-0804">Transcription</keyword>
<dbReference type="InterPro" id="IPR003657">
    <property type="entry name" value="WRKY_dom"/>
</dbReference>
<evidence type="ECO:0000313" key="9">
    <source>
        <dbReference type="RefSeq" id="XP_071916945.1"/>
    </source>
</evidence>
<keyword evidence="3" id="KW-0238">DNA-binding</keyword>
<dbReference type="Gene3D" id="2.20.25.80">
    <property type="entry name" value="WRKY domain"/>
    <property type="match status" value="1"/>
</dbReference>
<dbReference type="GeneID" id="140012592"/>
<proteinExistence type="predicted"/>